<comment type="caution">
    <text evidence="7">The sequence shown here is derived from an EMBL/GenBank/DDBJ whole genome shotgun (WGS) entry which is preliminary data.</text>
</comment>
<protein>
    <submittedName>
        <fullName evidence="7">MYND finger protein</fullName>
    </submittedName>
</protein>
<dbReference type="Proteomes" id="UP000074247">
    <property type="component" value="Unassembled WGS sequence"/>
</dbReference>
<keyword evidence="3" id="KW-0862">Zinc</keyword>
<keyword evidence="2" id="KW-0863">Zinc-finger</keyword>
<feature type="region of interest" description="Disordered" evidence="4">
    <location>
        <begin position="164"/>
        <end position="246"/>
    </location>
</feature>
<keyword evidence="1" id="KW-0479">Metal-binding</keyword>
<dbReference type="GO" id="GO:0008270">
    <property type="term" value="F:zinc ion binding"/>
    <property type="evidence" value="ECO:0007669"/>
    <property type="project" value="UniProtKB-KW"/>
</dbReference>
<dbReference type="AlphaFoldDB" id="A0A139Y1V0"/>
<name>A0A139Y1V0_TOXGO</name>
<feature type="region of interest" description="Disordered" evidence="4">
    <location>
        <begin position="344"/>
        <end position="466"/>
    </location>
</feature>
<feature type="compositionally biased region" description="Low complexity" evidence="4">
    <location>
        <begin position="431"/>
        <end position="466"/>
    </location>
</feature>
<dbReference type="SUPFAM" id="SSF144232">
    <property type="entry name" value="HIT/MYND zinc finger-like"/>
    <property type="match status" value="1"/>
</dbReference>
<accession>A0A139Y1V0</accession>
<evidence type="ECO:0000256" key="3">
    <source>
        <dbReference type="ARBA" id="ARBA00022833"/>
    </source>
</evidence>
<dbReference type="EMBL" id="AGQS02004241">
    <property type="protein sequence ID" value="KYF44958.1"/>
    <property type="molecule type" value="Genomic_DNA"/>
</dbReference>
<proteinExistence type="predicted"/>
<organism evidence="7 8">
    <name type="scientific">Toxoplasma gondii ARI</name>
    <dbReference type="NCBI Taxonomy" id="1074872"/>
    <lineage>
        <taxon>Eukaryota</taxon>
        <taxon>Sar</taxon>
        <taxon>Alveolata</taxon>
        <taxon>Apicomplexa</taxon>
        <taxon>Conoidasida</taxon>
        <taxon>Coccidia</taxon>
        <taxon>Eucoccidiorida</taxon>
        <taxon>Eimeriorina</taxon>
        <taxon>Sarcocystidae</taxon>
        <taxon>Toxoplasma</taxon>
    </lineage>
</organism>
<feature type="compositionally biased region" description="Basic and acidic residues" evidence="4">
    <location>
        <begin position="186"/>
        <end position="199"/>
    </location>
</feature>
<feature type="region of interest" description="Disordered" evidence="4">
    <location>
        <begin position="265"/>
        <end position="311"/>
    </location>
</feature>
<evidence type="ECO:0000256" key="4">
    <source>
        <dbReference type="SAM" id="MobiDB-lite"/>
    </source>
</evidence>
<feature type="non-terminal residue" evidence="7">
    <location>
        <position position="1"/>
    </location>
</feature>
<dbReference type="Gene3D" id="6.10.140.2220">
    <property type="match status" value="1"/>
</dbReference>
<evidence type="ECO:0000313" key="7">
    <source>
        <dbReference type="EMBL" id="KYF44958.1"/>
    </source>
</evidence>
<evidence type="ECO:0000256" key="2">
    <source>
        <dbReference type="ARBA" id="ARBA00022771"/>
    </source>
</evidence>
<feature type="compositionally biased region" description="Basic and acidic residues" evidence="4">
    <location>
        <begin position="222"/>
        <end position="246"/>
    </location>
</feature>
<feature type="transmembrane region" description="Helical" evidence="5">
    <location>
        <begin position="63"/>
        <end position="85"/>
    </location>
</feature>
<keyword evidence="5" id="KW-1133">Transmembrane helix</keyword>
<dbReference type="InterPro" id="IPR002893">
    <property type="entry name" value="Znf_MYND"/>
</dbReference>
<evidence type="ECO:0000256" key="1">
    <source>
        <dbReference type="ARBA" id="ARBA00022723"/>
    </source>
</evidence>
<evidence type="ECO:0000256" key="5">
    <source>
        <dbReference type="SAM" id="Phobius"/>
    </source>
</evidence>
<evidence type="ECO:0000259" key="6">
    <source>
        <dbReference type="Pfam" id="PF01753"/>
    </source>
</evidence>
<feature type="compositionally biased region" description="Basic and acidic residues" evidence="4">
    <location>
        <begin position="379"/>
        <end position="403"/>
    </location>
</feature>
<keyword evidence="5" id="KW-0472">Membrane</keyword>
<sequence length="529" mass="58741">KAHCVADPWPRGPTHACRLNNTETIHTYTYIYIYIHIHIYTYTYIYIYIYIHIHIYTYTYIYIYIYIYTYIYTPVCFFSPLSSLLPSPRFCSLCVLAWPTPFCCVRFHLSAAVALFAGCAYCLRSDNTVRFLRLCQSPLAADAPLSPEAQAEAQQLKQLQEEMQRELEATEKSGSARRRRPPKAQKGAEDELDAARELRLALSPHLQRAQKELRKRRAARQRAADAREQSREEAAAENQERSLRPDRQDAVAVIWQRSCAYLRERHREKEDASGAKKVEAAATERDEEAKDASEEQESESKERKAAKEKETSLELSPSLLCALACIGVHTHWLCRAVQLGCASGGEATGDGERLRSQAKHGKRGRDSRFKAGQRKHRAKEQLKNAKVEAQTKETRAETDEKEAAPAPDVCRPEETVETLTPPQEETENDQPPESSVPSPASVSSLPTASSPAVASPTVSAPAEAASDASPEAVDACTETGLASACTAGLAAEAKLAFSACPACGFVAYCSEECRIKDLPLHLFICAGRH</sequence>
<feature type="transmembrane region" description="Helical" evidence="5">
    <location>
        <begin position="31"/>
        <end position="51"/>
    </location>
</feature>
<evidence type="ECO:0000313" key="8">
    <source>
        <dbReference type="Proteomes" id="UP000074247"/>
    </source>
</evidence>
<gene>
    <name evidence="7" type="ORF">TGARI_369280</name>
</gene>
<dbReference type="VEuPathDB" id="ToxoDB:TGARI_369280"/>
<reference evidence="7 8" key="1">
    <citation type="journal article" date="2016" name="Nat. Commun.">
        <title>Local admixture of amplified and diversified secreted pathogenesis determinants shapes mosaic Toxoplasma gondii genomes.</title>
        <authorList>
            <person name="Lorenzi H."/>
            <person name="Khan A."/>
            <person name="Behnke M.S."/>
            <person name="Namasivayam S."/>
            <person name="Swapna L.S."/>
            <person name="Hadjithomas M."/>
            <person name="Karamycheva S."/>
            <person name="Pinney D."/>
            <person name="Brunk B.P."/>
            <person name="Ajioka J.W."/>
            <person name="Ajzenberg D."/>
            <person name="Boothroyd J.C."/>
            <person name="Boyle J.P."/>
            <person name="Darde M.L."/>
            <person name="Diaz-Miranda M.A."/>
            <person name="Dubey J.P."/>
            <person name="Fritz H.M."/>
            <person name="Gennari S.M."/>
            <person name="Gregory B.D."/>
            <person name="Kim K."/>
            <person name="Saeij J.P."/>
            <person name="Su C."/>
            <person name="White M.W."/>
            <person name="Zhu X.Q."/>
            <person name="Howe D.K."/>
            <person name="Rosenthal B.M."/>
            <person name="Grigg M.E."/>
            <person name="Parkinson J."/>
            <person name="Liu L."/>
            <person name="Kissinger J.C."/>
            <person name="Roos D.S."/>
            <person name="Sibley L.D."/>
        </authorList>
    </citation>
    <scope>NUCLEOTIDE SEQUENCE [LARGE SCALE GENOMIC DNA]</scope>
    <source>
        <strain evidence="7 8">ARI</strain>
    </source>
</reference>
<feature type="domain" description="MYND-type" evidence="6">
    <location>
        <begin position="493"/>
        <end position="525"/>
    </location>
</feature>
<keyword evidence="5" id="KW-0812">Transmembrane</keyword>
<dbReference type="Pfam" id="PF01753">
    <property type="entry name" value="zf-MYND"/>
    <property type="match status" value="1"/>
</dbReference>